<dbReference type="InterPro" id="IPR000792">
    <property type="entry name" value="Tscrpt_reg_LuxR_C"/>
</dbReference>
<evidence type="ECO:0000313" key="6">
    <source>
        <dbReference type="Proteomes" id="UP000595074"/>
    </source>
</evidence>
<dbReference type="PROSITE" id="PS00622">
    <property type="entry name" value="HTH_LUXR_1"/>
    <property type="match status" value="1"/>
</dbReference>
<dbReference type="KEGG" id="sinu:IMZ28_05150"/>
<dbReference type="GO" id="GO:0006355">
    <property type="term" value="P:regulation of DNA-templated transcription"/>
    <property type="evidence" value="ECO:0007669"/>
    <property type="project" value="InterPro"/>
</dbReference>
<dbReference type="InterPro" id="IPR016032">
    <property type="entry name" value="Sig_transdc_resp-reg_C-effctor"/>
</dbReference>
<dbReference type="CDD" id="cd06170">
    <property type="entry name" value="LuxR_C_like"/>
    <property type="match status" value="1"/>
</dbReference>
<evidence type="ECO:0000313" key="5">
    <source>
        <dbReference type="EMBL" id="QOR62853.1"/>
    </source>
</evidence>
<dbReference type="Pfam" id="PF00196">
    <property type="entry name" value="GerE"/>
    <property type="match status" value="1"/>
</dbReference>
<dbReference type="GO" id="GO:0003677">
    <property type="term" value="F:DNA binding"/>
    <property type="evidence" value="ECO:0007669"/>
    <property type="project" value="UniProtKB-KW"/>
</dbReference>
<dbReference type="AlphaFoldDB" id="A0A7M1S600"/>
<dbReference type="PANTHER" id="PTHR44688">
    <property type="entry name" value="DNA-BINDING TRANSCRIPTIONAL ACTIVATOR DEVR_DOSR"/>
    <property type="match status" value="1"/>
</dbReference>
<evidence type="ECO:0000259" key="4">
    <source>
        <dbReference type="PROSITE" id="PS50043"/>
    </source>
</evidence>
<dbReference type="Gene3D" id="1.10.10.10">
    <property type="entry name" value="Winged helix-like DNA-binding domain superfamily/Winged helix DNA-binding domain"/>
    <property type="match status" value="1"/>
</dbReference>
<evidence type="ECO:0000256" key="3">
    <source>
        <dbReference type="ARBA" id="ARBA00023163"/>
    </source>
</evidence>
<dbReference type="EMBL" id="CP063164">
    <property type="protein sequence ID" value="QOR62853.1"/>
    <property type="molecule type" value="Genomic_DNA"/>
</dbReference>
<sequence>MEEKENTIQSKIIEFQSCIIQGRDINAMLHKDRDFYLKRTQADIISLFLREQNNVKIGYVIEAHHRYKHLLKEYVFDKNSFSWNDFIKNCKNHFTSNMKYAHTSSLYELFKGLISKKNAIELSKKAQLKDIITMPIYDFDNKTEIAFICFMFQNKVEIKIPKLKEVKELFETLTRPLHDEHYGIFYTKCRRIDEELKLLTAQEKRIVRKVLSGKSYTEIAEILNLSINTVKTHMKSIFRKYQVNSKIELYNKLNSY</sequence>
<keyword evidence="3" id="KW-0804">Transcription</keyword>
<evidence type="ECO:0000256" key="1">
    <source>
        <dbReference type="ARBA" id="ARBA00023015"/>
    </source>
</evidence>
<organism evidence="5 6">
    <name type="scientific">Sulfurovum indicum</name>
    <dbReference type="NCBI Taxonomy" id="2779528"/>
    <lineage>
        <taxon>Bacteria</taxon>
        <taxon>Pseudomonadati</taxon>
        <taxon>Campylobacterota</taxon>
        <taxon>Epsilonproteobacteria</taxon>
        <taxon>Campylobacterales</taxon>
        <taxon>Sulfurovaceae</taxon>
        <taxon>Sulfurovum</taxon>
    </lineage>
</organism>
<dbReference type="PROSITE" id="PS50043">
    <property type="entry name" value="HTH_LUXR_2"/>
    <property type="match status" value="1"/>
</dbReference>
<dbReference type="SMART" id="SM00421">
    <property type="entry name" value="HTH_LUXR"/>
    <property type="match status" value="1"/>
</dbReference>
<dbReference type="PANTHER" id="PTHR44688:SF16">
    <property type="entry name" value="DNA-BINDING TRANSCRIPTIONAL ACTIVATOR DEVR_DOSR"/>
    <property type="match status" value="1"/>
</dbReference>
<protein>
    <submittedName>
        <fullName evidence="5">Helix-turn-helix transcriptional regulator</fullName>
    </submittedName>
</protein>
<name>A0A7M1S600_9BACT</name>
<reference evidence="5 6" key="1">
    <citation type="submission" date="2020-10" db="EMBL/GenBank/DDBJ databases">
        <title>The genome of sulfurovum sp.</title>
        <authorList>
            <person name="Xie S."/>
            <person name="Shao Z."/>
            <person name="Jiang L."/>
        </authorList>
    </citation>
    <scope>NUCLEOTIDE SEQUENCE [LARGE SCALE GENOMIC DNA]</scope>
    <source>
        <strain evidence="5 6">ST-419</strain>
    </source>
</reference>
<dbReference type="PRINTS" id="PR00038">
    <property type="entry name" value="HTHLUXR"/>
</dbReference>
<feature type="domain" description="HTH luxR-type" evidence="4">
    <location>
        <begin position="192"/>
        <end position="256"/>
    </location>
</feature>
<gene>
    <name evidence="5" type="ORF">IMZ28_05150</name>
</gene>
<proteinExistence type="predicted"/>
<keyword evidence="6" id="KW-1185">Reference proteome</keyword>
<evidence type="ECO:0000256" key="2">
    <source>
        <dbReference type="ARBA" id="ARBA00023125"/>
    </source>
</evidence>
<dbReference type="Proteomes" id="UP000595074">
    <property type="component" value="Chromosome"/>
</dbReference>
<dbReference type="RefSeq" id="WP_197549670.1">
    <property type="nucleotide sequence ID" value="NZ_CP063164.1"/>
</dbReference>
<keyword evidence="1" id="KW-0805">Transcription regulation</keyword>
<accession>A0A7M1S600</accession>
<dbReference type="InterPro" id="IPR036388">
    <property type="entry name" value="WH-like_DNA-bd_sf"/>
</dbReference>
<keyword evidence="2" id="KW-0238">DNA-binding</keyword>
<dbReference type="SUPFAM" id="SSF46894">
    <property type="entry name" value="C-terminal effector domain of the bipartite response regulators"/>
    <property type="match status" value="1"/>
</dbReference>